<reference evidence="1 2" key="1">
    <citation type="submission" date="2019-02" db="EMBL/GenBank/DDBJ databases">
        <title>Deep-cultivation of Planctomycetes and their phenomic and genomic characterization uncovers novel biology.</title>
        <authorList>
            <person name="Wiegand S."/>
            <person name="Jogler M."/>
            <person name="Boedeker C."/>
            <person name="Pinto D."/>
            <person name="Vollmers J."/>
            <person name="Rivas-Marin E."/>
            <person name="Kohn T."/>
            <person name="Peeters S.H."/>
            <person name="Heuer A."/>
            <person name="Rast P."/>
            <person name="Oberbeckmann S."/>
            <person name="Bunk B."/>
            <person name="Jeske O."/>
            <person name="Meyerdierks A."/>
            <person name="Storesund J.E."/>
            <person name="Kallscheuer N."/>
            <person name="Luecker S."/>
            <person name="Lage O.M."/>
            <person name="Pohl T."/>
            <person name="Merkel B.J."/>
            <person name="Hornburger P."/>
            <person name="Mueller R.-W."/>
            <person name="Bruemmer F."/>
            <person name="Labrenz M."/>
            <person name="Spormann A.M."/>
            <person name="Op den Camp H."/>
            <person name="Overmann J."/>
            <person name="Amann R."/>
            <person name="Jetten M.S.M."/>
            <person name="Mascher T."/>
            <person name="Medema M.H."/>
            <person name="Devos D.P."/>
            <person name="Kaster A.-K."/>
            <person name="Ovreas L."/>
            <person name="Rohde M."/>
            <person name="Galperin M.Y."/>
            <person name="Jogler C."/>
        </authorList>
    </citation>
    <scope>NUCLEOTIDE SEQUENCE [LARGE SCALE GENOMIC DNA]</scope>
    <source>
        <strain evidence="1 2">Pan241w</strain>
    </source>
</reference>
<sequence>MSFKSNLKKAVSRIIQVDFVWKFLDASFLQLARFMEWEHRVQKQRLRGIPLEVTAIERFCPDLTVQHGPFQGLKYPADAIRRGTIKQVEYAEINPMCGNLFPKLIGSYERELHPIINTLNNRAYSEIINVGCAEGFYTVGCALKFPEAKVYAYDLIPSKREYCFQLAQLNQCEQRIQIHDSCDPETLISIPIKGRGLIICDCEGYEVELFTAEVVPHLKQCDLLIELHDFIDMTISETIKQRFANTHEIMMIQSTDDNEKARTYPIEELADYDLNQRRELLRENRASLMDWIYLTPKK</sequence>
<dbReference type="RefSeq" id="WP_145216396.1">
    <property type="nucleotide sequence ID" value="NZ_CP036269.1"/>
</dbReference>
<evidence type="ECO:0000313" key="2">
    <source>
        <dbReference type="Proteomes" id="UP000317171"/>
    </source>
</evidence>
<protein>
    <submittedName>
        <fullName evidence="1">Uncharacterized protein</fullName>
    </submittedName>
</protein>
<keyword evidence="2" id="KW-1185">Reference proteome</keyword>
<dbReference type="OrthoDB" id="7343073at2"/>
<dbReference type="Proteomes" id="UP000317171">
    <property type="component" value="Chromosome"/>
</dbReference>
<dbReference type="InterPro" id="IPR029063">
    <property type="entry name" value="SAM-dependent_MTases_sf"/>
</dbReference>
<accession>A0A517RFT0</accession>
<proteinExistence type="predicted"/>
<evidence type="ECO:0000313" key="1">
    <source>
        <dbReference type="EMBL" id="QDT42710.1"/>
    </source>
</evidence>
<organism evidence="1 2">
    <name type="scientific">Gimesia alba</name>
    <dbReference type="NCBI Taxonomy" id="2527973"/>
    <lineage>
        <taxon>Bacteria</taxon>
        <taxon>Pseudomonadati</taxon>
        <taxon>Planctomycetota</taxon>
        <taxon>Planctomycetia</taxon>
        <taxon>Planctomycetales</taxon>
        <taxon>Planctomycetaceae</taxon>
        <taxon>Gimesia</taxon>
    </lineage>
</organism>
<dbReference type="SUPFAM" id="SSF53335">
    <property type="entry name" value="S-adenosyl-L-methionine-dependent methyltransferases"/>
    <property type="match status" value="1"/>
</dbReference>
<gene>
    <name evidence="1" type="ORF">Pan241w_27980</name>
</gene>
<name>A0A517RFT0_9PLAN</name>
<dbReference type="Gene3D" id="3.40.50.150">
    <property type="entry name" value="Vaccinia Virus protein VP39"/>
    <property type="match status" value="1"/>
</dbReference>
<dbReference type="KEGG" id="gaz:Pan241w_27980"/>
<dbReference type="EMBL" id="CP036269">
    <property type="protein sequence ID" value="QDT42710.1"/>
    <property type="molecule type" value="Genomic_DNA"/>
</dbReference>
<dbReference type="AlphaFoldDB" id="A0A517RFT0"/>